<dbReference type="WBParaSite" id="nRc.2.0.1.t09535-RA">
    <property type="protein sequence ID" value="nRc.2.0.1.t09535-RA"/>
    <property type="gene ID" value="nRc.2.0.1.g09535"/>
</dbReference>
<accession>A0A915I876</accession>
<evidence type="ECO:0000313" key="1">
    <source>
        <dbReference type="Proteomes" id="UP000887565"/>
    </source>
</evidence>
<sequence>MGLKYDLQFLLCNLRIQFRNVKEVDNQSDRHFIGLVENIPMVTFPILVFAISIASLYSEKCDFEAYGKCLKSGFGERPADFDVKIRKLKAGIDKCFNDSACEVPNPKNKDEIEFEKIHECKQKVFQEVKSGVEKCVAKTKKDFKFPWSKEKNHQLEWRRPPHPSVFGKIINESCSTDDAQNDARECLMGLKIDIAIPPKPFGNLWKGRNAFCKKRKECLSKLSPECQKQFNETKEAVCKCVKEIAQHRGEKLEKMIELCHPKAGNVDKNSTKNADHQAPLIPGLNFIQKFCKEECNKRILMFDPK</sequence>
<dbReference type="AlphaFoldDB" id="A0A915I876"/>
<proteinExistence type="predicted"/>
<reference evidence="2" key="1">
    <citation type="submission" date="2022-11" db="UniProtKB">
        <authorList>
            <consortium name="WormBaseParasite"/>
        </authorList>
    </citation>
    <scope>IDENTIFICATION</scope>
</reference>
<dbReference type="Proteomes" id="UP000887565">
    <property type="component" value="Unplaced"/>
</dbReference>
<protein>
    <submittedName>
        <fullName evidence="2">Uncharacterized protein</fullName>
    </submittedName>
</protein>
<keyword evidence="1" id="KW-1185">Reference proteome</keyword>
<organism evidence="1 2">
    <name type="scientific">Romanomermis culicivorax</name>
    <name type="common">Nematode worm</name>
    <dbReference type="NCBI Taxonomy" id="13658"/>
    <lineage>
        <taxon>Eukaryota</taxon>
        <taxon>Metazoa</taxon>
        <taxon>Ecdysozoa</taxon>
        <taxon>Nematoda</taxon>
        <taxon>Enoplea</taxon>
        <taxon>Dorylaimia</taxon>
        <taxon>Mermithida</taxon>
        <taxon>Mermithoidea</taxon>
        <taxon>Mermithidae</taxon>
        <taxon>Romanomermis</taxon>
    </lineage>
</organism>
<evidence type="ECO:0000313" key="2">
    <source>
        <dbReference type="WBParaSite" id="nRc.2.0.1.t09535-RA"/>
    </source>
</evidence>
<name>A0A915I876_ROMCU</name>